<dbReference type="InterPro" id="IPR011990">
    <property type="entry name" value="TPR-like_helical_dom_sf"/>
</dbReference>
<dbReference type="SUPFAM" id="SSF48452">
    <property type="entry name" value="TPR-like"/>
    <property type="match status" value="1"/>
</dbReference>
<evidence type="ECO:0000256" key="1">
    <source>
        <dbReference type="ARBA" id="ARBA00022737"/>
    </source>
</evidence>
<evidence type="ECO:0000313" key="4">
    <source>
        <dbReference type="Proteomes" id="UP000076738"/>
    </source>
</evidence>
<dbReference type="InterPro" id="IPR007111">
    <property type="entry name" value="NACHT_NTPase"/>
</dbReference>
<feature type="domain" description="NACHT" evidence="2">
    <location>
        <begin position="219"/>
        <end position="362"/>
    </location>
</feature>
<dbReference type="InterPro" id="IPR056884">
    <property type="entry name" value="NPHP3-like_N"/>
</dbReference>
<evidence type="ECO:0000313" key="3">
    <source>
        <dbReference type="EMBL" id="KZO90426.1"/>
    </source>
</evidence>
<dbReference type="Gene3D" id="3.40.50.300">
    <property type="entry name" value="P-loop containing nucleotide triphosphate hydrolases"/>
    <property type="match status" value="1"/>
</dbReference>
<reference evidence="3 4" key="1">
    <citation type="journal article" date="2016" name="Mol. Biol. Evol.">
        <title>Comparative Genomics of Early-Diverging Mushroom-Forming Fungi Provides Insights into the Origins of Lignocellulose Decay Capabilities.</title>
        <authorList>
            <person name="Nagy L.G."/>
            <person name="Riley R."/>
            <person name="Tritt A."/>
            <person name="Adam C."/>
            <person name="Daum C."/>
            <person name="Floudas D."/>
            <person name="Sun H."/>
            <person name="Yadav J.S."/>
            <person name="Pangilinan J."/>
            <person name="Larsson K.H."/>
            <person name="Matsuura K."/>
            <person name="Barry K."/>
            <person name="Labutti K."/>
            <person name="Kuo R."/>
            <person name="Ohm R.A."/>
            <person name="Bhattacharya S.S."/>
            <person name="Shirouzu T."/>
            <person name="Yoshinaga Y."/>
            <person name="Martin F.M."/>
            <person name="Grigoriev I.V."/>
            <person name="Hibbett D.S."/>
        </authorList>
    </citation>
    <scope>NUCLEOTIDE SEQUENCE [LARGE SCALE GENOMIC DNA]</scope>
    <source>
        <strain evidence="3 4">TUFC12733</strain>
    </source>
</reference>
<organism evidence="3 4">
    <name type="scientific">Calocera viscosa (strain TUFC12733)</name>
    <dbReference type="NCBI Taxonomy" id="1330018"/>
    <lineage>
        <taxon>Eukaryota</taxon>
        <taxon>Fungi</taxon>
        <taxon>Dikarya</taxon>
        <taxon>Basidiomycota</taxon>
        <taxon>Agaricomycotina</taxon>
        <taxon>Dacrymycetes</taxon>
        <taxon>Dacrymycetales</taxon>
        <taxon>Dacrymycetaceae</taxon>
        <taxon>Calocera</taxon>
    </lineage>
</organism>
<dbReference type="PANTHER" id="PTHR10039">
    <property type="entry name" value="AMELOGENIN"/>
    <property type="match status" value="1"/>
</dbReference>
<protein>
    <recommendedName>
        <fullName evidence="2">NACHT domain-containing protein</fullName>
    </recommendedName>
</protein>
<sequence>MAGTPLEFAGRAVQLVRTSSRLTLDTLARAATGLSGIAKHLEDTEREWASLSDYVNHRINSVLVGLPDGVMEKEHLIQPLERLKRCVERITLSCSEHLTKSTGKKIVSSGDNVKEASALREEFDDAMGLFQLAVDLVAVVGVEKLLERLDSDELVHRVGRHVKEELLPATRGAGVLNALPYAIGASWDPDKCCLPGTREKVFEEIWDWIGDYDRAQTAEILWISDVAGSGKSAIAHSLCQQAREKDMLWSCFFFDRMSAERNTPSKLISTLVRDLAALQQNITEAVADILDNDPSLCSASITRQFDCLALHPSLISKYPRSHCGLVIFDGLDEACNKALIALLCKGIRKLPRNFRVIMTSRPLPHLTRAFQHAPHIPRFGTPLHGSEVLGDMEVFVCSRFLEMTPGSFNRLSKLDAGLVSLLVRKSEGLFQWASTATDFIIRCNDPEKQSELIHSIVDSSAVEQQMDNLYDAILQSLPWNYRPFVLGYQRAVGAVVVVREPISSNTLDELYQISSGPVLQQLGALMTGFDSPGQAVRLLHLSLRDYLTSRAPDLYRISVLEHEQNLALLCLESLNCRLEEHDIAGTVDFDLEMAAESPLPCAEDIGPMSKTLLYACNFWIDHLVSGNNAGDRVIEHLQVFMRRHFIYWLKVIVCLGSYRSLETLAIWINNNMVHLESWRGLLYNVEVASILWKLSRRLSGNERYHDALLTSQDSLMIYERMAEVDTVQDHIGIPEAFHANALAVLGKGHLSDALTAIDKALHRMPTMPGLNSLSSVRAYVQMQNTRSGILNMMGQAVQALPSMSRTVSICHELCKNSPDQFKQELYQALATVFGDSRNSTG</sequence>
<keyword evidence="1" id="KW-0677">Repeat</keyword>
<dbReference type="Proteomes" id="UP000076738">
    <property type="component" value="Unassembled WGS sequence"/>
</dbReference>
<evidence type="ECO:0000259" key="2">
    <source>
        <dbReference type="PROSITE" id="PS50837"/>
    </source>
</evidence>
<dbReference type="EMBL" id="KV417342">
    <property type="protein sequence ID" value="KZO90426.1"/>
    <property type="molecule type" value="Genomic_DNA"/>
</dbReference>
<name>A0A167GD45_CALVF</name>
<keyword evidence="4" id="KW-1185">Reference proteome</keyword>
<gene>
    <name evidence="3" type="ORF">CALVIDRAFT_558689</name>
</gene>
<dbReference type="AlphaFoldDB" id="A0A167GD45"/>
<dbReference type="PANTHER" id="PTHR10039:SF17">
    <property type="entry name" value="FUNGAL STAND N-TERMINAL GOODBYE DOMAIN-CONTAINING PROTEIN-RELATED"/>
    <property type="match status" value="1"/>
</dbReference>
<dbReference type="InterPro" id="IPR027417">
    <property type="entry name" value="P-loop_NTPase"/>
</dbReference>
<dbReference type="STRING" id="1330018.A0A167GD45"/>
<dbReference type="SUPFAM" id="SSF52540">
    <property type="entry name" value="P-loop containing nucleoside triphosphate hydrolases"/>
    <property type="match status" value="1"/>
</dbReference>
<accession>A0A167GD45</accession>
<dbReference type="PROSITE" id="PS50837">
    <property type="entry name" value="NACHT"/>
    <property type="match status" value="1"/>
</dbReference>
<dbReference type="Pfam" id="PF24883">
    <property type="entry name" value="NPHP3_N"/>
    <property type="match status" value="1"/>
</dbReference>
<proteinExistence type="predicted"/>
<dbReference type="OrthoDB" id="3038309at2759"/>